<accession>A0ABY4EJY4</accession>
<dbReference type="RefSeq" id="WP_019959499.1">
    <property type="nucleotide sequence ID" value="NZ_CP091512.1"/>
</dbReference>
<organism evidence="6 7">
    <name type="scientific">Vitreoscilla stercoraria</name>
    <dbReference type="NCBI Taxonomy" id="61"/>
    <lineage>
        <taxon>Bacteria</taxon>
        <taxon>Pseudomonadati</taxon>
        <taxon>Pseudomonadota</taxon>
        <taxon>Betaproteobacteria</taxon>
        <taxon>Neisseriales</taxon>
        <taxon>Neisseriaceae</taxon>
        <taxon>Vitreoscilla</taxon>
    </lineage>
</organism>
<dbReference type="InterPro" id="IPR017508">
    <property type="entry name" value="HipA_N1"/>
</dbReference>
<evidence type="ECO:0000256" key="1">
    <source>
        <dbReference type="ARBA" id="ARBA00010164"/>
    </source>
</evidence>
<proteinExistence type="inferred from homology"/>
<dbReference type="PANTHER" id="PTHR37419">
    <property type="entry name" value="SERINE/THREONINE-PROTEIN KINASE TOXIN HIPA"/>
    <property type="match status" value="1"/>
</dbReference>
<dbReference type="Proteomes" id="UP000832034">
    <property type="component" value="Chromosome"/>
</dbReference>
<dbReference type="PANTHER" id="PTHR37419:SF8">
    <property type="entry name" value="TOXIN YJJJ"/>
    <property type="match status" value="1"/>
</dbReference>
<evidence type="ECO:0000313" key="6">
    <source>
        <dbReference type="EMBL" id="UOO93657.1"/>
    </source>
</evidence>
<reference evidence="6" key="2">
    <citation type="journal article" date="2022" name="Res Sq">
        <title>Evolution of multicellular longitudinally dividing oral cavity symbionts (Neisseriaceae).</title>
        <authorList>
            <person name="Nyongesa S."/>
            <person name="Weber P."/>
            <person name="Bernet E."/>
            <person name="Pullido F."/>
            <person name="Nieckarz M."/>
            <person name="Delaby M."/>
            <person name="Nieves C."/>
            <person name="Viehboeck T."/>
            <person name="Krause N."/>
            <person name="Rivera-Millot A."/>
            <person name="Nakamura A."/>
            <person name="Vischer N."/>
            <person name="VanNieuwenhze M."/>
            <person name="Brun Y."/>
            <person name="Cava F."/>
            <person name="Bulgheresi S."/>
            <person name="Veyrier F."/>
        </authorList>
    </citation>
    <scope>NUCLEOTIDE SEQUENCE</scope>
    <source>
        <strain evidence="6">SAG 1488-6</strain>
    </source>
</reference>
<evidence type="ECO:0000256" key="3">
    <source>
        <dbReference type="ARBA" id="ARBA00022777"/>
    </source>
</evidence>
<dbReference type="InterPro" id="IPR052028">
    <property type="entry name" value="HipA_Ser/Thr_kinase"/>
</dbReference>
<keyword evidence="3" id="KW-0418">Kinase</keyword>
<comment type="similarity">
    <text evidence="1">Belongs to the HipA Ser/Thr kinase family.</text>
</comment>
<sequence>MKHLNVYYDGYGKHQLVGQLAMDGRQPVFQYHAQWLQNPLPLSPLELPATLKLYSGYEPSQYGLPGLIADSLPDGWGMLLMDRFFKKYQQRQPYDVNILERLAYIGQSAIGALSFEPEADIAQQQAEMDLLALARESLVVIEDEDTEALKNLLIIGGSPQGARPKALIKFDSTNNRVSTLPTAAGDDWLVKFPARGENQSVCAAEHVYAQLAKQCGLNMPDTQFFDLGSGYGAFGVKRFDRDNGMRIHVHTLAGLLNTNFRLPTLSYTQLLRCIRALTHSELEVIQGYRQCVFNVVFHNRDDHSKNFSFMMDSVGNWALSPAYDLSFNTGLNGEHNMDIMGEGKNIKLKHLLDLAKNSDIKLATAKGIIEHTVSIASNLNHDLSHYPIDAALREHICQHVQKNINRLKSE</sequence>
<dbReference type="EMBL" id="CP091512">
    <property type="protein sequence ID" value="UOO93657.1"/>
    <property type="molecule type" value="Genomic_DNA"/>
</dbReference>
<evidence type="ECO:0000259" key="4">
    <source>
        <dbReference type="Pfam" id="PF07804"/>
    </source>
</evidence>
<keyword evidence="7" id="KW-1185">Reference proteome</keyword>
<protein>
    <submittedName>
        <fullName evidence="6">Type II toxin-antitoxin system HipA family toxin</fullName>
    </submittedName>
</protein>
<gene>
    <name evidence="6" type="ORF">LVJ81_06435</name>
</gene>
<evidence type="ECO:0000313" key="7">
    <source>
        <dbReference type="Proteomes" id="UP000832034"/>
    </source>
</evidence>
<feature type="domain" description="HipA-like C-terminal" evidence="4">
    <location>
        <begin position="158"/>
        <end position="374"/>
    </location>
</feature>
<evidence type="ECO:0000259" key="5">
    <source>
        <dbReference type="Pfam" id="PF13657"/>
    </source>
</evidence>
<dbReference type="Gene3D" id="1.10.1070.20">
    <property type="match status" value="1"/>
</dbReference>
<dbReference type="InterPro" id="IPR012893">
    <property type="entry name" value="HipA-like_C"/>
</dbReference>
<name>A0ABY4EJY4_VITST</name>
<dbReference type="Pfam" id="PF13657">
    <property type="entry name" value="Couple_hipA"/>
    <property type="match status" value="1"/>
</dbReference>
<keyword evidence="2" id="KW-0808">Transferase</keyword>
<reference evidence="6" key="1">
    <citation type="submission" date="2021-12" db="EMBL/GenBank/DDBJ databases">
        <authorList>
            <person name="Veyrier F.J."/>
        </authorList>
    </citation>
    <scope>NUCLEOTIDE SEQUENCE</scope>
    <source>
        <strain evidence="6">SAG 1488-6</strain>
    </source>
</reference>
<dbReference type="Pfam" id="PF07804">
    <property type="entry name" value="HipA_C"/>
    <property type="match status" value="1"/>
</dbReference>
<feature type="domain" description="HipA N-terminal subdomain 1" evidence="5">
    <location>
        <begin position="13"/>
        <end position="115"/>
    </location>
</feature>
<evidence type="ECO:0000256" key="2">
    <source>
        <dbReference type="ARBA" id="ARBA00022679"/>
    </source>
</evidence>